<dbReference type="InterPro" id="IPR009078">
    <property type="entry name" value="Ferritin-like_SF"/>
</dbReference>
<gene>
    <name evidence="1" type="ORF">WKV53_26430</name>
</gene>
<dbReference type="RefSeq" id="WP_341407847.1">
    <property type="nucleotide sequence ID" value="NZ_JBBUKT010000015.1"/>
</dbReference>
<dbReference type="InterPro" id="IPR047114">
    <property type="entry name" value="YciF"/>
</dbReference>
<name>A0ABU9B2F7_9BACT</name>
<dbReference type="InterPro" id="IPR012347">
    <property type="entry name" value="Ferritin-like"/>
</dbReference>
<reference evidence="1 2" key="1">
    <citation type="submission" date="2024-04" db="EMBL/GenBank/DDBJ databases">
        <title>Luteolibacter sp. isolated from soil.</title>
        <authorList>
            <person name="An J."/>
        </authorList>
    </citation>
    <scope>NUCLEOTIDE SEQUENCE [LARGE SCALE GENOMIC DNA]</scope>
    <source>
        <strain evidence="1 2">Y139</strain>
    </source>
</reference>
<keyword evidence="2" id="KW-1185">Reference proteome</keyword>
<protein>
    <submittedName>
        <fullName evidence="1">DUF892 family protein</fullName>
    </submittedName>
</protein>
<dbReference type="EMBL" id="JBBUKT010000015">
    <property type="protein sequence ID" value="MEK7954081.1"/>
    <property type="molecule type" value="Genomic_DNA"/>
</dbReference>
<dbReference type="Pfam" id="PF05974">
    <property type="entry name" value="DUF892"/>
    <property type="match status" value="1"/>
</dbReference>
<dbReference type="PANTHER" id="PTHR30565:SF9">
    <property type="entry name" value="PROTEIN YCIF"/>
    <property type="match status" value="1"/>
</dbReference>
<accession>A0ABU9B2F7</accession>
<dbReference type="Gene3D" id="1.20.1260.10">
    <property type="match status" value="1"/>
</dbReference>
<evidence type="ECO:0000313" key="1">
    <source>
        <dbReference type="EMBL" id="MEK7954081.1"/>
    </source>
</evidence>
<dbReference type="InterPro" id="IPR010287">
    <property type="entry name" value="DUF892_YciF-like"/>
</dbReference>
<dbReference type="Proteomes" id="UP001371305">
    <property type="component" value="Unassembled WGS sequence"/>
</dbReference>
<dbReference type="SUPFAM" id="SSF47240">
    <property type="entry name" value="Ferritin-like"/>
    <property type="match status" value="1"/>
</dbReference>
<sequence length="174" mass="18732">MKTFDDVLAAELKELFSAQRQWLLALPGVIRGASNAKLSEHFRREARETKRHIERIEEIAEILGGSPRGRVHAPMRELVQTAQEVPGSEPDGAISDARLIIVAQRVAHLLICGYGTARTLAGILGHGAVEALLATSLAEKSADDRALTNLAIDIYTVSGPAEPAAPLLDEPFVP</sequence>
<evidence type="ECO:0000313" key="2">
    <source>
        <dbReference type="Proteomes" id="UP001371305"/>
    </source>
</evidence>
<dbReference type="PANTHER" id="PTHR30565">
    <property type="entry name" value="PROTEIN YCIF"/>
    <property type="match status" value="1"/>
</dbReference>
<organism evidence="1 2">
    <name type="scientific">Luteolibacter soli</name>
    <dbReference type="NCBI Taxonomy" id="3135280"/>
    <lineage>
        <taxon>Bacteria</taxon>
        <taxon>Pseudomonadati</taxon>
        <taxon>Verrucomicrobiota</taxon>
        <taxon>Verrucomicrobiia</taxon>
        <taxon>Verrucomicrobiales</taxon>
        <taxon>Verrucomicrobiaceae</taxon>
        <taxon>Luteolibacter</taxon>
    </lineage>
</organism>
<proteinExistence type="predicted"/>
<comment type="caution">
    <text evidence="1">The sequence shown here is derived from an EMBL/GenBank/DDBJ whole genome shotgun (WGS) entry which is preliminary data.</text>
</comment>